<evidence type="ECO:0000256" key="1">
    <source>
        <dbReference type="SAM" id="MobiDB-lite"/>
    </source>
</evidence>
<dbReference type="AlphaFoldDB" id="A0A6M3L0L3"/>
<feature type="compositionally biased region" description="Polar residues" evidence="1">
    <location>
        <begin position="52"/>
        <end position="61"/>
    </location>
</feature>
<dbReference type="EMBL" id="MT142740">
    <property type="protein sequence ID" value="QJA87909.1"/>
    <property type="molecule type" value="Genomic_DNA"/>
</dbReference>
<gene>
    <name evidence="2" type="ORF">MM415B02871_0005</name>
</gene>
<sequence>MAVTKTKFTDSAGRDAWLGSDGKVYTEGGNRSTGYSQDDWNSRQAEKYGTPADQQEATSKMKQSMIEELIRLDEQMDSLPVTLTTAEMDNFLTKAIEQITPYYDKKKAEIEAGIKEGKIQTAEEILSTIREVQDTTKKLLSGYDITQAKTEEEFINTLADITATKDEDLALKRDDWKSRIEEVKTGQVKSDILTSGIGKAKIGDLRARQTMEEQALQRRAGAKQTSAETAKKYDLQTIALARQSAEQERVRRIGTPDQTLSTETAARGTLGMVEGQSLPSDVERARLQSERNISLATPEQLTDSEEERKKAIESRKLTLQGEEEKIRYAQQAAQNKIIQSKMNDTKLKLGIY</sequence>
<feature type="compositionally biased region" description="Polar residues" evidence="1">
    <location>
        <begin position="29"/>
        <end position="39"/>
    </location>
</feature>
<protein>
    <submittedName>
        <fullName evidence="2">Uncharacterized protein</fullName>
    </submittedName>
</protein>
<proteinExistence type="predicted"/>
<accession>A0A6M3L0L3</accession>
<reference evidence="2" key="1">
    <citation type="submission" date="2020-03" db="EMBL/GenBank/DDBJ databases">
        <title>The deep terrestrial virosphere.</title>
        <authorList>
            <person name="Holmfeldt K."/>
            <person name="Nilsson E."/>
            <person name="Simone D."/>
            <person name="Lopez-Fernandez M."/>
            <person name="Wu X."/>
            <person name="de Brujin I."/>
            <person name="Lundin D."/>
            <person name="Andersson A."/>
            <person name="Bertilsson S."/>
            <person name="Dopson M."/>
        </authorList>
    </citation>
    <scope>NUCLEOTIDE SEQUENCE</scope>
    <source>
        <strain evidence="2">MM415B02871</strain>
    </source>
</reference>
<name>A0A6M3L0L3_9ZZZZ</name>
<evidence type="ECO:0000313" key="2">
    <source>
        <dbReference type="EMBL" id="QJA87909.1"/>
    </source>
</evidence>
<organism evidence="2">
    <name type="scientific">viral metagenome</name>
    <dbReference type="NCBI Taxonomy" id="1070528"/>
    <lineage>
        <taxon>unclassified sequences</taxon>
        <taxon>metagenomes</taxon>
        <taxon>organismal metagenomes</taxon>
    </lineage>
</organism>
<feature type="region of interest" description="Disordered" evidence="1">
    <location>
        <begin position="1"/>
        <end position="61"/>
    </location>
</feature>